<dbReference type="InterPro" id="IPR036412">
    <property type="entry name" value="HAD-like_sf"/>
</dbReference>
<dbReference type="InterPro" id="IPR023733">
    <property type="entry name" value="Pyrophosphatase_Ppax"/>
</dbReference>
<dbReference type="SFLD" id="SFLDG01129">
    <property type="entry name" value="C1.5:_HAD__Beta-PGM__Phosphata"/>
    <property type="match status" value="1"/>
</dbReference>
<evidence type="ECO:0000256" key="2">
    <source>
        <dbReference type="ARBA" id="ARBA00022842"/>
    </source>
</evidence>
<dbReference type="HAMAP" id="MF_01250">
    <property type="entry name" value="Pyrophosphat_PpaX"/>
    <property type="match status" value="1"/>
</dbReference>
<dbReference type="NCBIfam" id="TIGR01509">
    <property type="entry name" value="HAD-SF-IA-v3"/>
    <property type="match status" value="1"/>
</dbReference>
<sequence>MSVHTILFDLDGTLIDTNELIIASFTHTFNHYNLPYTREEIIEFNGPPLVETFKSIDPNRVDEMVRVYREHNLEEHDNYVKAFPNVMETLDILKEKNYRLGVVTTKMTESVNRGLKITGLENYFDTIVTLDDVTHPKPHPEPVMKAMKELNTDASSTLMVGDNSHDIESGKNAGVKTAGVSWSFKGKERLLKFEPTYMLEDMRDLLKIVGV</sequence>
<dbReference type="InterPro" id="IPR023214">
    <property type="entry name" value="HAD_sf"/>
</dbReference>
<organism evidence="4 5">
    <name type="scientific">Oceanobacillus halophilus</name>
    <dbReference type="NCBI Taxonomy" id="930130"/>
    <lineage>
        <taxon>Bacteria</taxon>
        <taxon>Bacillati</taxon>
        <taxon>Bacillota</taxon>
        <taxon>Bacilli</taxon>
        <taxon>Bacillales</taxon>
        <taxon>Bacillaceae</taxon>
        <taxon>Oceanobacillus</taxon>
    </lineage>
</organism>
<dbReference type="InterPro" id="IPR050155">
    <property type="entry name" value="HAD-like_hydrolase_sf"/>
</dbReference>
<dbReference type="Proteomes" id="UP000269301">
    <property type="component" value="Unassembled WGS sequence"/>
</dbReference>
<dbReference type="InterPro" id="IPR006439">
    <property type="entry name" value="HAD-SF_hydro_IA"/>
</dbReference>
<evidence type="ECO:0000313" key="4">
    <source>
        <dbReference type="EMBL" id="RKQ35555.1"/>
    </source>
</evidence>
<comment type="function">
    <text evidence="3">Hydrolyzes pyrophosphate formed during P-Ser-HPr dephosphorylation by HPrK/P. Might play a role in controlling the intracellular pyrophosphate pool.</text>
</comment>
<dbReference type="EC" id="3.6.1.1" evidence="3"/>
<evidence type="ECO:0000256" key="1">
    <source>
        <dbReference type="ARBA" id="ARBA00022801"/>
    </source>
</evidence>
<keyword evidence="1 3" id="KW-0378">Hydrolase</keyword>
<dbReference type="GO" id="GO:0005829">
    <property type="term" value="C:cytosol"/>
    <property type="evidence" value="ECO:0007669"/>
    <property type="project" value="TreeGrafter"/>
</dbReference>
<dbReference type="GO" id="GO:0006281">
    <property type="term" value="P:DNA repair"/>
    <property type="evidence" value="ECO:0007669"/>
    <property type="project" value="TreeGrafter"/>
</dbReference>
<dbReference type="AlphaFoldDB" id="A0A495A835"/>
<dbReference type="SUPFAM" id="SSF56784">
    <property type="entry name" value="HAD-like"/>
    <property type="match status" value="1"/>
</dbReference>
<gene>
    <name evidence="3 4" type="primary">ppaX</name>
    <name evidence="4" type="ORF">D8M06_04565</name>
</gene>
<reference evidence="4 5" key="1">
    <citation type="journal article" date="2016" name="Int. J. Syst. Evol. Microbiol.">
        <title>Oceanobacillus halophilus sp. nov., a novel moderately halophilic bacterium from a hypersaline lake.</title>
        <authorList>
            <person name="Amoozegar M.A."/>
            <person name="Bagheri M."/>
            <person name="Makhdoumi A."/>
            <person name="Nikou M.M."/>
            <person name="Fazeli S.A.S."/>
            <person name="Schumann P."/>
            <person name="Sproer C."/>
            <person name="Sanchez-Porro C."/>
            <person name="Ventosa A."/>
        </authorList>
    </citation>
    <scope>NUCLEOTIDE SEQUENCE [LARGE SCALE GENOMIC DNA]</scope>
    <source>
        <strain evidence="4 5">DSM 23996</strain>
    </source>
</reference>
<name>A0A495A835_9BACI</name>
<protein>
    <recommendedName>
        <fullName evidence="3">Pyrophosphatase PpaX</fullName>
        <ecNumber evidence="3">3.6.1.1</ecNumber>
    </recommendedName>
</protein>
<dbReference type="EMBL" id="RBZP01000002">
    <property type="protein sequence ID" value="RKQ35555.1"/>
    <property type="molecule type" value="Genomic_DNA"/>
</dbReference>
<dbReference type="SFLD" id="SFLDG01135">
    <property type="entry name" value="C1.5.6:_HAD__Beta-PGM__Phospha"/>
    <property type="match status" value="1"/>
</dbReference>
<dbReference type="SFLD" id="SFLDS00003">
    <property type="entry name" value="Haloacid_Dehalogenase"/>
    <property type="match status" value="1"/>
</dbReference>
<dbReference type="Pfam" id="PF13419">
    <property type="entry name" value="HAD_2"/>
    <property type="match status" value="1"/>
</dbReference>
<proteinExistence type="inferred from homology"/>
<evidence type="ECO:0000256" key="3">
    <source>
        <dbReference type="HAMAP-Rule" id="MF_01250"/>
    </source>
</evidence>
<dbReference type="CDD" id="cd02616">
    <property type="entry name" value="HAD_PPase"/>
    <property type="match status" value="1"/>
</dbReference>
<keyword evidence="2 3" id="KW-0460">Magnesium</keyword>
<dbReference type="PANTHER" id="PTHR43434">
    <property type="entry name" value="PHOSPHOGLYCOLATE PHOSPHATASE"/>
    <property type="match status" value="1"/>
</dbReference>
<dbReference type="RefSeq" id="WP_121203186.1">
    <property type="nucleotide sequence ID" value="NZ_RBZP01000002.1"/>
</dbReference>
<evidence type="ECO:0000313" key="5">
    <source>
        <dbReference type="Proteomes" id="UP000269301"/>
    </source>
</evidence>
<dbReference type="InterPro" id="IPR023198">
    <property type="entry name" value="PGP-like_dom2"/>
</dbReference>
<keyword evidence="5" id="KW-1185">Reference proteome</keyword>
<dbReference type="GO" id="GO:0000287">
    <property type="term" value="F:magnesium ion binding"/>
    <property type="evidence" value="ECO:0007669"/>
    <property type="project" value="UniProtKB-UniRule"/>
</dbReference>
<comment type="caution">
    <text evidence="4">The sequence shown here is derived from an EMBL/GenBank/DDBJ whole genome shotgun (WGS) entry which is preliminary data.</text>
</comment>
<comment type="catalytic activity">
    <reaction evidence="3">
        <text>diphosphate + H2O = 2 phosphate + H(+)</text>
        <dbReference type="Rhea" id="RHEA:24576"/>
        <dbReference type="ChEBI" id="CHEBI:15377"/>
        <dbReference type="ChEBI" id="CHEBI:15378"/>
        <dbReference type="ChEBI" id="CHEBI:33019"/>
        <dbReference type="ChEBI" id="CHEBI:43474"/>
        <dbReference type="EC" id="3.6.1.1"/>
    </reaction>
</comment>
<comment type="similarity">
    <text evidence="3">Belongs to the HAD-like hydrolase superfamily. PpaX family.</text>
</comment>
<dbReference type="Gene3D" id="3.40.50.1000">
    <property type="entry name" value="HAD superfamily/HAD-like"/>
    <property type="match status" value="1"/>
</dbReference>
<dbReference type="NCBIfam" id="TIGR01549">
    <property type="entry name" value="HAD-SF-IA-v1"/>
    <property type="match status" value="1"/>
</dbReference>
<dbReference type="GO" id="GO:0004427">
    <property type="term" value="F:inorganic diphosphate phosphatase activity"/>
    <property type="evidence" value="ECO:0007669"/>
    <property type="project" value="UniProtKB-UniRule"/>
</dbReference>
<dbReference type="FunFam" id="3.40.50.1000:FF:000022">
    <property type="entry name" value="Phosphoglycolate phosphatase"/>
    <property type="match status" value="1"/>
</dbReference>
<accession>A0A495A835</accession>
<comment type="cofactor">
    <cofactor evidence="3">
        <name>Mg(2+)</name>
        <dbReference type="ChEBI" id="CHEBI:18420"/>
    </cofactor>
</comment>
<dbReference type="OrthoDB" id="9807630at2"/>
<dbReference type="PRINTS" id="PR00413">
    <property type="entry name" value="HADHALOGNASE"/>
</dbReference>
<dbReference type="Gene3D" id="1.10.150.240">
    <property type="entry name" value="Putative phosphatase, domain 2"/>
    <property type="match status" value="1"/>
</dbReference>
<feature type="active site" description="Nucleophile" evidence="3">
    <location>
        <position position="9"/>
    </location>
</feature>
<dbReference type="PANTHER" id="PTHR43434:SF26">
    <property type="entry name" value="PYROPHOSPHATASE PPAX"/>
    <property type="match status" value="1"/>
</dbReference>
<dbReference type="GO" id="GO:0008967">
    <property type="term" value="F:phosphoglycolate phosphatase activity"/>
    <property type="evidence" value="ECO:0007669"/>
    <property type="project" value="TreeGrafter"/>
</dbReference>
<dbReference type="InterPro" id="IPR041492">
    <property type="entry name" value="HAD_2"/>
</dbReference>
<dbReference type="NCBIfam" id="NF009804">
    <property type="entry name" value="PRK13288.1"/>
    <property type="match status" value="1"/>
</dbReference>